<name>A0ABV0UWG1_9TELE</name>
<dbReference type="Proteomes" id="UP001482620">
    <property type="component" value="Unassembled WGS sequence"/>
</dbReference>
<organism evidence="4 5">
    <name type="scientific">Ilyodon furcidens</name>
    <name type="common">goldbreast splitfin</name>
    <dbReference type="NCBI Taxonomy" id="33524"/>
    <lineage>
        <taxon>Eukaryota</taxon>
        <taxon>Metazoa</taxon>
        <taxon>Chordata</taxon>
        <taxon>Craniata</taxon>
        <taxon>Vertebrata</taxon>
        <taxon>Euteleostomi</taxon>
        <taxon>Actinopterygii</taxon>
        <taxon>Neopterygii</taxon>
        <taxon>Teleostei</taxon>
        <taxon>Neoteleostei</taxon>
        <taxon>Acanthomorphata</taxon>
        <taxon>Ovalentaria</taxon>
        <taxon>Atherinomorphae</taxon>
        <taxon>Cyprinodontiformes</taxon>
        <taxon>Goodeidae</taxon>
        <taxon>Ilyodon</taxon>
    </lineage>
</organism>
<proteinExistence type="predicted"/>
<dbReference type="InterPro" id="IPR024079">
    <property type="entry name" value="MetalloPept_cat_dom_sf"/>
</dbReference>
<keyword evidence="2" id="KW-0645">Protease</keyword>
<comment type="caution">
    <text evidence="4">The sequence shown here is derived from an EMBL/GenBank/DDBJ whole genome shotgun (WGS) entry which is preliminary data.</text>
</comment>
<dbReference type="PANTHER" id="PTHR10127">
    <property type="entry name" value="DISCOIDIN, CUB, EGF, LAMININ , AND ZINC METALLOPROTEASE DOMAIN CONTAINING"/>
    <property type="match status" value="1"/>
</dbReference>
<evidence type="ECO:0000256" key="1">
    <source>
        <dbReference type="PROSITE-ProRule" id="PRU01211"/>
    </source>
</evidence>
<protein>
    <recommendedName>
        <fullName evidence="2">Metalloendopeptidase</fullName>
        <ecNumber evidence="2">3.4.24.-</ecNumber>
    </recommendedName>
</protein>
<evidence type="ECO:0000256" key="2">
    <source>
        <dbReference type="RuleBase" id="RU361183"/>
    </source>
</evidence>
<keyword evidence="2" id="KW-0378">Hydrolase</keyword>
<dbReference type="EMBL" id="JAHRIQ010082902">
    <property type="protein sequence ID" value="MEQ2248378.1"/>
    <property type="molecule type" value="Genomic_DNA"/>
</dbReference>
<dbReference type="Pfam" id="PF01400">
    <property type="entry name" value="Astacin"/>
    <property type="match status" value="1"/>
</dbReference>
<accession>A0ABV0UWG1</accession>
<dbReference type="EC" id="3.4.24.-" evidence="2"/>
<comment type="cofactor">
    <cofactor evidence="2">
        <name>Zn(2+)</name>
        <dbReference type="ChEBI" id="CHEBI:29105"/>
    </cofactor>
    <text evidence="2">Binds 1 zinc ion per subunit.</text>
</comment>
<comment type="caution">
    <text evidence="1">Lacks conserved residue(s) required for the propagation of feature annotation.</text>
</comment>
<keyword evidence="2" id="KW-0482">Metalloprotease</keyword>
<dbReference type="SUPFAM" id="SSF55486">
    <property type="entry name" value="Metalloproteases ('zincins'), catalytic domain"/>
    <property type="match status" value="1"/>
</dbReference>
<gene>
    <name evidence="4" type="ORF">ILYODFUR_018524</name>
</gene>
<keyword evidence="5" id="KW-1185">Reference proteome</keyword>
<evidence type="ECO:0000313" key="4">
    <source>
        <dbReference type="EMBL" id="MEQ2248378.1"/>
    </source>
</evidence>
<dbReference type="PRINTS" id="PR00480">
    <property type="entry name" value="ASTACIN"/>
</dbReference>
<reference evidence="4 5" key="1">
    <citation type="submission" date="2021-06" db="EMBL/GenBank/DDBJ databases">
        <authorList>
            <person name="Palmer J.M."/>
        </authorList>
    </citation>
    <scope>NUCLEOTIDE SEQUENCE [LARGE SCALE GENOMIC DNA]</scope>
    <source>
        <strain evidence="5">if_2019</strain>
        <tissue evidence="4">Muscle</tissue>
    </source>
</reference>
<dbReference type="PANTHER" id="PTHR10127:SF870">
    <property type="entry name" value="METALLOENDOPEPTIDASE"/>
    <property type="match status" value="1"/>
</dbReference>
<keyword evidence="2" id="KW-0479">Metal-binding</keyword>
<evidence type="ECO:0000313" key="5">
    <source>
        <dbReference type="Proteomes" id="UP001482620"/>
    </source>
</evidence>
<dbReference type="PROSITE" id="PS51864">
    <property type="entry name" value="ASTACIN"/>
    <property type="match status" value="1"/>
</dbReference>
<keyword evidence="2" id="KW-0862">Zinc</keyword>
<dbReference type="InterPro" id="IPR001506">
    <property type="entry name" value="Peptidase_M12A"/>
</dbReference>
<sequence length="72" mass="8233">MEPEGKKDNFKVKRGNTLNLPYDFESIMHYGESYFSVDGSPTIVTNQNGKAIGQRTHLSQLDIKKLKTLYHC</sequence>
<dbReference type="Gene3D" id="3.40.390.10">
    <property type="entry name" value="Collagenase (Catalytic Domain)"/>
    <property type="match status" value="1"/>
</dbReference>
<feature type="domain" description="Peptidase M12A" evidence="3">
    <location>
        <begin position="1"/>
        <end position="72"/>
    </location>
</feature>
<evidence type="ECO:0000259" key="3">
    <source>
        <dbReference type="PROSITE" id="PS51864"/>
    </source>
</evidence>